<dbReference type="AlphaFoldDB" id="A0A9P5MJT2"/>
<dbReference type="OrthoDB" id="3181539at2759"/>
<evidence type="ECO:0000313" key="3">
    <source>
        <dbReference type="Proteomes" id="UP000759537"/>
    </source>
</evidence>
<comment type="caution">
    <text evidence="2">The sequence shown here is derived from an EMBL/GenBank/DDBJ whole genome shotgun (WGS) entry which is preliminary data.</text>
</comment>
<evidence type="ECO:0000256" key="1">
    <source>
        <dbReference type="SAM" id="MobiDB-lite"/>
    </source>
</evidence>
<feature type="region of interest" description="Disordered" evidence="1">
    <location>
        <begin position="252"/>
        <end position="272"/>
    </location>
</feature>
<organism evidence="2 3">
    <name type="scientific">Russula ochroleuca</name>
    <dbReference type="NCBI Taxonomy" id="152965"/>
    <lineage>
        <taxon>Eukaryota</taxon>
        <taxon>Fungi</taxon>
        <taxon>Dikarya</taxon>
        <taxon>Basidiomycota</taxon>
        <taxon>Agaricomycotina</taxon>
        <taxon>Agaricomycetes</taxon>
        <taxon>Russulales</taxon>
        <taxon>Russulaceae</taxon>
        <taxon>Russula</taxon>
    </lineage>
</organism>
<sequence>MAHPQLPTSHQALATPEHCQNFQPTGSLPLTSVTTSPAQAITSQPSLPVPAQVTLQYAKDHSIQPLTPLLLTLSQEKKFHHILPLLPITSGQPQVQSSCDLILPSPGAFSLPNSSLSPTFPQFHTSNYTWNHVLSLVVQPSLLWTCYTPKSLGDYPDIKSLWEAWEEGMMIKGVGCTPPIRLVDERWGTQKGHRASWRPAADPQARTAWAKYHFFIVQIKAYQAAGHTVSEAIAHFDGERAGRSVNQFHKLLQEKRPSQKQKQNMAEAERSP</sequence>
<dbReference type="Proteomes" id="UP000759537">
    <property type="component" value="Unassembled WGS sequence"/>
</dbReference>
<proteinExistence type="predicted"/>
<reference evidence="2" key="2">
    <citation type="journal article" date="2020" name="Nat. Commun.">
        <title>Large-scale genome sequencing of mycorrhizal fungi provides insights into the early evolution of symbiotic traits.</title>
        <authorList>
            <person name="Miyauchi S."/>
            <person name="Kiss E."/>
            <person name="Kuo A."/>
            <person name="Drula E."/>
            <person name="Kohler A."/>
            <person name="Sanchez-Garcia M."/>
            <person name="Morin E."/>
            <person name="Andreopoulos B."/>
            <person name="Barry K.W."/>
            <person name="Bonito G."/>
            <person name="Buee M."/>
            <person name="Carver A."/>
            <person name="Chen C."/>
            <person name="Cichocki N."/>
            <person name="Clum A."/>
            <person name="Culley D."/>
            <person name="Crous P.W."/>
            <person name="Fauchery L."/>
            <person name="Girlanda M."/>
            <person name="Hayes R.D."/>
            <person name="Keri Z."/>
            <person name="LaButti K."/>
            <person name="Lipzen A."/>
            <person name="Lombard V."/>
            <person name="Magnuson J."/>
            <person name="Maillard F."/>
            <person name="Murat C."/>
            <person name="Nolan M."/>
            <person name="Ohm R.A."/>
            <person name="Pangilinan J."/>
            <person name="Pereira M.F."/>
            <person name="Perotto S."/>
            <person name="Peter M."/>
            <person name="Pfister S."/>
            <person name="Riley R."/>
            <person name="Sitrit Y."/>
            <person name="Stielow J.B."/>
            <person name="Szollosi G."/>
            <person name="Zifcakova L."/>
            <person name="Stursova M."/>
            <person name="Spatafora J.W."/>
            <person name="Tedersoo L."/>
            <person name="Vaario L.M."/>
            <person name="Yamada A."/>
            <person name="Yan M."/>
            <person name="Wang P."/>
            <person name="Xu J."/>
            <person name="Bruns T."/>
            <person name="Baldrian P."/>
            <person name="Vilgalys R."/>
            <person name="Dunand C."/>
            <person name="Henrissat B."/>
            <person name="Grigoriev I.V."/>
            <person name="Hibbett D."/>
            <person name="Nagy L.G."/>
            <person name="Martin F.M."/>
        </authorList>
    </citation>
    <scope>NUCLEOTIDE SEQUENCE</scope>
    <source>
        <strain evidence="2">Prilba</strain>
    </source>
</reference>
<gene>
    <name evidence="2" type="ORF">DFH94DRAFT_641156</name>
</gene>
<accession>A0A9P5MJT2</accession>
<protein>
    <submittedName>
        <fullName evidence="2">Uncharacterized protein</fullName>
    </submittedName>
</protein>
<dbReference type="EMBL" id="WHVB01000219">
    <property type="protein sequence ID" value="KAF8459968.1"/>
    <property type="molecule type" value="Genomic_DNA"/>
</dbReference>
<evidence type="ECO:0000313" key="2">
    <source>
        <dbReference type="EMBL" id="KAF8459968.1"/>
    </source>
</evidence>
<keyword evidence="3" id="KW-1185">Reference proteome</keyword>
<name>A0A9P5MJT2_9AGAM</name>
<reference evidence="2" key="1">
    <citation type="submission" date="2019-10" db="EMBL/GenBank/DDBJ databases">
        <authorList>
            <consortium name="DOE Joint Genome Institute"/>
            <person name="Kuo A."/>
            <person name="Miyauchi S."/>
            <person name="Kiss E."/>
            <person name="Drula E."/>
            <person name="Kohler A."/>
            <person name="Sanchez-Garcia M."/>
            <person name="Andreopoulos B."/>
            <person name="Barry K.W."/>
            <person name="Bonito G."/>
            <person name="Buee M."/>
            <person name="Carver A."/>
            <person name="Chen C."/>
            <person name="Cichocki N."/>
            <person name="Clum A."/>
            <person name="Culley D."/>
            <person name="Crous P.W."/>
            <person name="Fauchery L."/>
            <person name="Girlanda M."/>
            <person name="Hayes R."/>
            <person name="Keri Z."/>
            <person name="LaButti K."/>
            <person name="Lipzen A."/>
            <person name="Lombard V."/>
            <person name="Magnuson J."/>
            <person name="Maillard F."/>
            <person name="Morin E."/>
            <person name="Murat C."/>
            <person name="Nolan M."/>
            <person name="Ohm R."/>
            <person name="Pangilinan J."/>
            <person name="Pereira M."/>
            <person name="Perotto S."/>
            <person name="Peter M."/>
            <person name="Riley R."/>
            <person name="Sitrit Y."/>
            <person name="Stielow B."/>
            <person name="Szollosi G."/>
            <person name="Zifcakova L."/>
            <person name="Stursova M."/>
            <person name="Spatafora J.W."/>
            <person name="Tedersoo L."/>
            <person name="Vaario L.-M."/>
            <person name="Yamada A."/>
            <person name="Yan M."/>
            <person name="Wang P."/>
            <person name="Xu J."/>
            <person name="Bruns T."/>
            <person name="Baldrian P."/>
            <person name="Vilgalys R."/>
            <person name="Henrissat B."/>
            <person name="Grigoriev I.V."/>
            <person name="Hibbett D."/>
            <person name="Nagy L.G."/>
            <person name="Martin F.M."/>
        </authorList>
    </citation>
    <scope>NUCLEOTIDE SEQUENCE</scope>
    <source>
        <strain evidence="2">Prilba</strain>
    </source>
</reference>